<dbReference type="AlphaFoldDB" id="A0A6L4WYW7"/>
<feature type="transmembrane region" description="Helical" evidence="7">
    <location>
        <begin position="212"/>
        <end position="234"/>
    </location>
</feature>
<dbReference type="EMBL" id="WBSM01000009">
    <property type="protein sequence ID" value="KAB8287311.1"/>
    <property type="molecule type" value="Genomic_DNA"/>
</dbReference>
<dbReference type="GO" id="GO:0005886">
    <property type="term" value="C:plasma membrane"/>
    <property type="evidence" value="ECO:0007669"/>
    <property type="project" value="UniProtKB-SubCell"/>
</dbReference>
<dbReference type="PROSITE" id="PS50893">
    <property type="entry name" value="ABC_TRANSPORTER_2"/>
    <property type="match status" value="1"/>
</dbReference>
<evidence type="ECO:0000313" key="10">
    <source>
        <dbReference type="Proteomes" id="UP000482084"/>
    </source>
</evidence>
<evidence type="ECO:0000256" key="1">
    <source>
        <dbReference type="ARBA" id="ARBA00004651"/>
    </source>
</evidence>
<dbReference type="Gene3D" id="3.40.50.300">
    <property type="entry name" value="P-loop containing nucleotide triphosphate hydrolases"/>
    <property type="match status" value="1"/>
</dbReference>
<dbReference type="Gene3D" id="1.20.1560.10">
    <property type="entry name" value="ABC transporter type 1, transmembrane domain"/>
    <property type="match status" value="2"/>
</dbReference>
<feature type="transmembrane region" description="Helical" evidence="7">
    <location>
        <begin position="127"/>
        <end position="147"/>
    </location>
</feature>
<protein>
    <submittedName>
        <fullName evidence="9">ABC transporter ATP-binding protein</fullName>
    </submittedName>
</protein>
<dbReference type="InterPro" id="IPR036640">
    <property type="entry name" value="ABC1_TM_sf"/>
</dbReference>
<dbReference type="SMART" id="SM00382">
    <property type="entry name" value="AAA"/>
    <property type="match status" value="1"/>
</dbReference>
<evidence type="ECO:0000259" key="8">
    <source>
        <dbReference type="PROSITE" id="PS50893"/>
    </source>
</evidence>
<dbReference type="Proteomes" id="UP000482084">
    <property type="component" value="Unassembled WGS sequence"/>
</dbReference>
<dbReference type="InterPro" id="IPR003593">
    <property type="entry name" value="AAA+_ATPase"/>
</dbReference>
<reference evidence="9 10" key="1">
    <citation type="submission" date="2019-10" db="EMBL/GenBank/DDBJ databases">
        <title>Characterization of the phylogenetic diversity of two novel species belonging to the genus Bifidobacterium: Bifidobacterium cebidarum sp. nov. and Bifidobacterium leontopitheci sp. nov.</title>
        <authorList>
            <person name="Lugli G.A."/>
            <person name="Duranti S."/>
            <person name="Milani C."/>
            <person name="Turroni F."/>
            <person name="Ventura M."/>
        </authorList>
    </citation>
    <scope>NUCLEOTIDE SEQUENCE [LARGE SCALE GENOMIC DNA]</scope>
    <source>
        <strain evidence="9 10">DSM 100688</strain>
    </source>
</reference>
<keyword evidence="6 7" id="KW-0472">Membrane</keyword>
<dbReference type="PANTHER" id="PTHR24221">
    <property type="entry name" value="ATP-BINDING CASSETTE SUB-FAMILY B"/>
    <property type="match status" value="1"/>
</dbReference>
<dbReference type="GO" id="GO:0016887">
    <property type="term" value="F:ATP hydrolysis activity"/>
    <property type="evidence" value="ECO:0007669"/>
    <property type="project" value="InterPro"/>
</dbReference>
<keyword evidence="4 9" id="KW-0067">ATP-binding</keyword>
<dbReference type="Pfam" id="PF00005">
    <property type="entry name" value="ABC_tran"/>
    <property type="match status" value="1"/>
</dbReference>
<dbReference type="InterPro" id="IPR017871">
    <property type="entry name" value="ABC_transporter-like_CS"/>
</dbReference>
<feature type="transmembrane region" description="Helical" evidence="7">
    <location>
        <begin position="341"/>
        <end position="361"/>
    </location>
</feature>
<evidence type="ECO:0000256" key="3">
    <source>
        <dbReference type="ARBA" id="ARBA00022741"/>
    </source>
</evidence>
<dbReference type="PROSITE" id="PS00211">
    <property type="entry name" value="ABC_TRANSPORTER_1"/>
    <property type="match status" value="1"/>
</dbReference>
<dbReference type="InterPro" id="IPR039421">
    <property type="entry name" value="Type_1_exporter"/>
</dbReference>
<accession>A0A6L4WYW7</accession>
<evidence type="ECO:0000313" key="9">
    <source>
        <dbReference type="EMBL" id="KAB8287311.1"/>
    </source>
</evidence>
<feature type="domain" description="ABC transporter" evidence="8">
    <location>
        <begin position="436"/>
        <end position="676"/>
    </location>
</feature>
<sequence length="684" mass="74838">MTDRHEDMDAVADMTDVTGDTANAATTATATGDATADAADTTAVADAATTSDTTATTDTAAATAPMTTAAAWRLTLRAWGMAWRKTPGWFAATILDALFAAALPYATIWCSAQLINEIAGARNPQSLRRWIIVILAVTVVLSLLSAVCDHWKNAAAATVGRLGIELLSDRMLTLDYPIVDDQRTIDAFDRIRQSDNFSGSGMRTAIWTFDKLLPAVFQIAGGIGLSVTLFSSAVPENGGALTVLNSPWMSLGMAAMLLAAAFGAARCNEIGGRAWWRFDELGRFGNRVFDFFGLLFLDTKRTLDIHLYDQYGRVAIPFVDANPVFTVRDVNTRAVERTIGVWHIAAAAVTALMTGLVYVFVCLKAWGGAFGVGSVTQYVGAITALFLGVSALLRQAGEIRNNAPFLGRVFDFLDQPNRMYQGSLTTEKRADRQYDVEFRDVSFRYPNAPADQWALSHVNLRFRVGSRLAIVGENGSGKTTFIKLLCRLYDPTEGEILLNGIDIRKYRYDEYMRIFSVVFQDFQLFALPLGQNVAANVRYDRDRVTDALRKADFGDRLDSLPRGLETSLYKDLDEDGVELSGGEAQKVAIARAIYQDAPFIVLDEPTAALDPVAEARIYAKFNEIAGDKTAVYISHRLSSCKFCDEIAVFDHGAIVQYGTHDELVADAGGKYAELWHAQAQYYAA</sequence>
<keyword evidence="3" id="KW-0547">Nucleotide-binding</keyword>
<keyword evidence="5 7" id="KW-1133">Transmembrane helix</keyword>
<dbReference type="RefSeq" id="WP_204316723.1">
    <property type="nucleotide sequence ID" value="NZ_WBSM01000009.1"/>
</dbReference>
<comment type="subcellular location">
    <subcellularLocation>
        <location evidence="1">Cell membrane</location>
        <topology evidence="1">Multi-pass membrane protein</topology>
    </subcellularLocation>
</comment>
<evidence type="ECO:0000256" key="7">
    <source>
        <dbReference type="SAM" id="Phobius"/>
    </source>
</evidence>
<comment type="caution">
    <text evidence="9">The sequence shown here is derived from an EMBL/GenBank/DDBJ whole genome shotgun (WGS) entry which is preliminary data.</text>
</comment>
<name>A0A6L4WYW7_9BIFI</name>
<feature type="transmembrane region" description="Helical" evidence="7">
    <location>
        <begin position="246"/>
        <end position="265"/>
    </location>
</feature>
<dbReference type="PANTHER" id="PTHR24221:SF646">
    <property type="entry name" value="HAEMOLYSIN SECRETION ATP-BINDING PROTEIN"/>
    <property type="match status" value="1"/>
</dbReference>
<organism evidence="9 10">
    <name type="scientific">Bifidobacterium ramosum</name>
    <dbReference type="NCBI Taxonomy" id="1798158"/>
    <lineage>
        <taxon>Bacteria</taxon>
        <taxon>Bacillati</taxon>
        <taxon>Actinomycetota</taxon>
        <taxon>Actinomycetes</taxon>
        <taxon>Bifidobacteriales</taxon>
        <taxon>Bifidobacteriaceae</taxon>
        <taxon>Bifidobacterium</taxon>
    </lineage>
</organism>
<dbReference type="InterPro" id="IPR027417">
    <property type="entry name" value="P-loop_NTPase"/>
</dbReference>
<feature type="transmembrane region" description="Helical" evidence="7">
    <location>
        <begin position="89"/>
        <end position="115"/>
    </location>
</feature>
<dbReference type="SUPFAM" id="SSF52540">
    <property type="entry name" value="P-loop containing nucleoside triphosphate hydrolases"/>
    <property type="match status" value="1"/>
</dbReference>
<dbReference type="GO" id="GO:0034040">
    <property type="term" value="F:ATPase-coupled lipid transmembrane transporter activity"/>
    <property type="evidence" value="ECO:0007669"/>
    <property type="project" value="TreeGrafter"/>
</dbReference>
<evidence type="ECO:0000256" key="4">
    <source>
        <dbReference type="ARBA" id="ARBA00022840"/>
    </source>
</evidence>
<dbReference type="InterPro" id="IPR003439">
    <property type="entry name" value="ABC_transporter-like_ATP-bd"/>
</dbReference>
<dbReference type="GO" id="GO:0005524">
    <property type="term" value="F:ATP binding"/>
    <property type="evidence" value="ECO:0007669"/>
    <property type="project" value="UniProtKB-KW"/>
</dbReference>
<dbReference type="SUPFAM" id="SSF90123">
    <property type="entry name" value="ABC transporter transmembrane region"/>
    <property type="match status" value="2"/>
</dbReference>
<proteinExistence type="predicted"/>
<evidence type="ECO:0000256" key="6">
    <source>
        <dbReference type="ARBA" id="ARBA00023136"/>
    </source>
</evidence>
<evidence type="ECO:0000256" key="5">
    <source>
        <dbReference type="ARBA" id="ARBA00022989"/>
    </source>
</evidence>
<keyword evidence="2 7" id="KW-0812">Transmembrane</keyword>
<evidence type="ECO:0000256" key="2">
    <source>
        <dbReference type="ARBA" id="ARBA00022692"/>
    </source>
</evidence>
<keyword evidence="10" id="KW-1185">Reference proteome</keyword>
<feature type="transmembrane region" description="Helical" evidence="7">
    <location>
        <begin position="367"/>
        <end position="393"/>
    </location>
</feature>
<gene>
    <name evidence="9" type="ORF">DSM100688_1670</name>
</gene>